<comment type="caution">
    <text evidence="2">The sequence shown here is derived from an EMBL/GenBank/DDBJ whole genome shotgun (WGS) entry which is preliminary data.</text>
</comment>
<protein>
    <submittedName>
        <fullName evidence="2">Uncharacterized protein</fullName>
    </submittedName>
</protein>
<keyword evidence="1" id="KW-0472">Membrane</keyword>
<evidence type="ECO:0000313" key="2">
    <source>
        <dbReference type="EMBL" id="KZL89690.1"/>
    </source>
</evidence>
<name>A0A162RC07_9CLOT</name>
<organism evidence="2 3">
    <name type="scientific">Clostridium magnum DSM 2767</name>
    <dbReference type="NCBI Taxonomy" id="1121326"/>
    <lineage>
        <taxon>Bacteria</taxon>
        <taxon>Bacillati</taxon>
        <taxon>Bacillota</taxon>
        <taxon>Clostridia</taxon>
        <taxon>Eubacteriales</taxon>
        <taxon>Clostridiaceae</taxon>
        <taxon>Clostridium</taxon>
    </lineage>
</organism>
<dbReference type="PATRIC" id="fig|1121326.3.peg.5247"/>
<sequence length="43" mass="4754">MEAKIFMSLSQLIKTLLGVFLLGIVFGTAIGGLLFLKLKKPFR</sequence>
<keyword evidence="3" id="KW-1185">Reference proteome</keyword>
<keyword evidence="1" id="KW-1133">Transmembrane helix</keyword>
<gene>
    <name evidence="2" type="ORF">CLMAG_51900</name>
</gene>
<feature type="transmembrane region" description="Helical" evidence="1">
    <location>
        <begin position="12"/>
        <end position="36"/>
    </location>
</feature>
<proteinExistence type="predicted"/>
<evidence type="ECO:0000256" key="1">
    <source>
        <dbReference type="SAM" id="Phobius"/>
    </source>
</evidence>
<accession>A0A162RC07</accession>
<reference evidence="2 3" key="1">
    <citation type="submission" date="2016-04" db="EMBL/GenBank/DDBJ databases">
        <title>Genome sequence of Clostridium magnum DSM 2767.</title>
        <authorList>
            <person name="Poehlein A."/>
            <person name="Uhlig R."/>
            <person name="Fischer R."/>
            <person name="Bahl H."/>
            <person name="Daniel R."/>
        </authorList>
    </citation>
    <scope>NUCLEOTIDE SEQUENCE [LARGE SCALE GENOMIC DNA]</scope>
    <source>
        <strain evidence="2 3">DSM 2767</strain>
    </source>
</reference>
<dbReference type="Proteomes" id="UP000076603">
    <property type="component" value="Unassembled WGS sequence"/>
</dbReference>
<dbReference type="EMBL" id="LWAE01000008">
    <property type="protein sequence ID" value="KZL89690.1"/>
    <property type="molecule type" value="Genomic_DNA"/>
</dbReference>
<dbReference type="AlphaFoldDB" id="A0A162RC07"/>
<keyword evidence="1" id="KW-0812">Transmembrane</keyword>
<evidence type="ECO:0000313" key="3">
    <source>
        <dbReference type="Proteomes" id="UP000076603"/>
    </source>
</evidence>